<sequence length="818" mass="90895">MSLATLPAELLLTIASYLFAPSDLLTLLVQNRYTYSILHSTLYAIDISYCGCSALLWAARHNRVATAEHSLEHGAHKVLSASYRKENNLITGGVFWSPGDLKEEGASAFIPVFCGIPCPYPFSDSPFSRAAKEGSVDVLRLLIRWNGGIVPGVLERTICRGKPTGTYVPLISLAAERGRLGVVRMLLEEFGKDKGVDVNEEDQIGRNCLGRVVVGTSLFRGTGRTEVGEGEQEGERGEINNKWIAVSRLLLEHGADVNHKEENGMTPLALAVYSSKAPDDCELVARLLLENGADPSLEDKQERTPLMHAVVKQDVWFIRLQLEYASNCGGGGKGIDLNKGDFNYMTPLNHAAVRGNEVIFRLLLEREEIHPDAADPNGYTPLTWAVVRQHKNIVKMLLEHHRRVDANRRTETQKWTTPFIESITSHKDILRLFLTLRDPDINALNSDGTPVLTLAIQNINTTNHRGKDIVQMLLEQKGIIADQRDKEGMTPLMHATVVSEYDTVESLVFRRDVDIDARDHTGRTPLFHVRSSSESEKIARLLVEFGADINARDNEGDETPFLAAWRRRDFSVMALLLEAGAKPTWVQEEIDDVRVFHPTKLFRLAVKNRHAMSTEQALILITKGGLPDPTTSPDKYGRTPLCVAALRGKGWLVEVLLAHSRGEFERTAQPLALILAAMNGHDGIVRHFLSAEANGPDPIQGYIDLLEAMRHGYHEVVKMFNDIRHSSPPSYPSWLPLFIAALYGHEHVVKMFIASKSATMARKMVALQSANMEKIESESELGEGSVDLTFLWLAADYVWATGGAVSSTKFVKYQPPDQ</sequence>
<protein>
    <submittedName>
        <fullName evidence="4">Pfs</fullName>
    </submittedName>
</protein>
<evidence type="ECO:0000313" key="5">
    <source>
        <dbReference type="Proteomes" id="UP000002039"/>
    </source>
</evidence>
<reference evidence="5" key="1">
    <citation type="journal article" date="2015" name="PLoS Genet.">
        <title>The dynamic genome and transcriptome of the human fungal pathogen Blastomyces and close relative Emmonsia.</title>
        <authorList>
            <person name="Munoz J.F."/>
            <person name="Gauthier G.M."/>
            <person name="Desjardins C.A."/>
            <person name="Gallo J.E."/>
            <person name="Holder J."/>
            <person name="Sullivan T.D."/>
            <person name="Marty A.J."/>
            <person name="Carmen J.C."/>
            <person name="Chen Z."/>
            <person name="Ding L."/>
            <person name="Gujja S."/>
            <person name="Magrini V."/>
            <person name="Misas E."/>
            <person name="Mitreva M."/>
            <person name="Priest M."/>
            <person name="Saif S."/>
            <person name="Whiston E.A."/>
            <person name="Young S."/>
            <person name="Zeng Q."/>
            <person name="Goldman W.E."/>
            <person name="Mardis E.R."/>
            <person name="Taylor J.W."/>
            <person name="McEwen J.G."/>
            <person name="Clay O.K."/>
            <person name="Klein B.S."/>
            <person name="Cuomo C.A."/>
        </authorList>
    </citation>
    <scope>NUCLEOTIDE SEQUENCE [LARGE SCALE GENOMIC DNA]</scope>
    <source>
        <strain evidence="5">ER-3 / ATCC MYA-2586</strain>
    </source>
</reference>
<dbReference type="InterPro" id="IPR051165">
    <property type="entry name" value="Multifunctional_ANK_Repeat"/>
</dbReference>
<keyword evidence="1" id="KW-0677">Repeat</keyword>
<evidence type="ECO:0000256" key="3">
    <source>
        <dbReference type="PROSITE-ProRule" id="PRU00023"/>
    </source>
</evidence>
<dbReference type="Pfam" id="PF12796">
    <property type="entry name" value="Ank_2"/>
    <property type="match status" value="3"/>
</dbReference>
<dbReference type="InterPro" id="IPR036770">
    <property type="entry name" value="Ankyrin_rpt-contain_sf"/>
</dbReference>
<proteinExistence type="predicted"/>
<accession>A0ABP2F4Q2</accession>
<evidence type="ECO:0000256" key="1">
    <source>
        <dbReference type="ARBA" id="ARBA00022737"/>
    </source>
</evidence>
<dbReference type="PANTHER" id="PTHR24123:SF33">
    <property type="entry name" value="PROTEIN HOS4"/>
    <property type="match status" value="1"/>
</dbReference>
<dbReference type="SMART" id="SM00248">
    <property type="entry name" value="ANK"/>
    <property type="match status" value="16"/>
</dbReference>
<dbReference type="EMBL" id="EQ999980">
    <property type="protein sequence ID" value="EEQ91969.1"/>
    <property type="molecule type" value="Genomic_DNA"/>
</dbReference>
<evidence type="ECO:0000256" key="2">
    <source>
        <dbReference type="ARBA" id="ARBA00023043"/>
    </source>
</evidence>
<dbReference type="Pfam" id="PF13637">
    <property type="entry name" value="Ank_4"/>
    <property type="match status" value="1"/>
</dbReference>
<gene>
    <name evidence="4" type="ORF">BDCG_07089</name>
</gene>
<dbReference type="PANTHER" id="PTHR24123">
    <property type="entry name" value="ANKYRIN REPEAT-CONTAINING"/>
    <property type="match status" value="1"/>
</dbReference>
<dbReference type="Gene3D" id="1.25.40.20">
    <property type="entry name" value="Ankyrin repeat-containing domain"/>
    <property type="match status" value="5"/>
</dbReference>
<organism evidence="4 5">
    <name type="scientific">Ajellomyces dermatitidis (strain ER-3 / ATCC MYA-2586)</name>
    <name type="common">Blastomyces dermatitidis</name>
    <dbReference type="NCBI Taxonomy" id="559297"/>
    <lineage>
        <taxon>Eukaryota</taxon>
        <taxon>Fungi</taxon>
        <taxon>Dikarya</taxon>
        <taxon>Ascomycota</taxon>
        <taxon>Pezizomycotina</taxon>
        <taxon>Eurotiomycetes</taxon>
        <taxon>Eurotiomycetidae</taxon>
        <taxon>Onygenales</taxon>
        <taxon>Ajellomycetaceae</taxon>
        <taxon>Blastomyces</taxon>
    </lineage>
</organism>
<dbReference type="PROSITE" id="PS50088">
    <property type="entry name" value="ANK_REPEAT"/>
    <property type="match status" value="4"/>
</dbReference>
<name>A0ABP2F4Q2_AJEDR</name>
<evidence type="ECO:0000313" key="4">
    <source>
        <dbReference type="EMBL" id="EEQ91969.1"/>
    </source>
</evidence>
<feature type="repeat" description="ANK" evidence="3">
    <location>
        <begin position="487"/>
        <end position="520"/>
    </location>
</feature>
<keyword evidence="5" id="KW-1185">Reference proteome</keyword>
<dbReference type="RefSeq" id="XP_045278400.1">
    <property type="nucleotide sequence ID" value="XM_045422854.1"/>
</dbReference>
<dbReference type="InterPro" id="IPR002110">
    <property type="entry name" value="Ankyrin_rpt"/>
</dbReference>
<dbReference type="SUPFAM" id="SSF48403">
    <property type="entry name" value="Ankyrin repeat"/>
    <property type="match status" value="4"/>
</dbReference>
<feature type="repeat" description="ANK" evidence="3">
    <location>
        <begin position="521"/>
        <end position="554"/>
    </location>
</feature>
<keyword evidence="2 3" id="KW-0040">ANK repeat</keyword>
<dbReference type="Proteomes" id="UP000002039">
    <property type="component" value="Unassembled WGS sequence"/>
</dbReference>
<feature type="repeat" description="ANK" evidence="3">
    <location>
        <begin position="263"/>
        <end position="300"/>
    </location>
</feature>
<feature type="repeat" description="ANK" evidence="3">
    <location>
        <begin position="377"/>
        <end position="409"/>
    </location>
</feature>
<dbReference type="GeneID" id="69028876"/>
<dbReference type="PROSITE" id="PS50297">
    <property type="entry name" value="ANK_REP_REGION"/>
    <property type="match status" value="3"/>
</dbReference>